<dbReference type="SUPFAM" id="SSF51735">
    <property type="entry name" value="NAD(P)-binding Rossmann-fold domains"/>
    <property type="match status" value="1"/>
</dbReference>
<dbReference type="Proteomes" id="UP001151699">
    <property type="component" value="Chromosome B"/>
</dbReference>
<dbReference type="InterPro" id="IPR036291">
    <property type="entry name" value="NAD(P)-bd_dom_sf"/>
</dbReference>
<name>A0A9Q0N0E3_9DIPT</name>
<dbReference type="PANTHER" id="PTHR43544:SF2">
    <property type="entry name" value="OXIDOREDUCTASE"/>
    <property type="match status" value="1"/>
</dbReference>
<protein>
    <recommendedName>
        <fullName evidence="3">Short-chain dehydrogenase</fullName>
    </recommendedName>
</protein>
<dbReference type="AlphaFoldDB" id="A0A9Q0N0E3"/>
<dbReference type="GO" id="GO:0005737">
    <property type="term" value="C:cytoplasm"/>
    <property type="evidence" value="ECO:0007669"/>
    <property type="project" value="TreeGrafter"/>
</dbReference>
<keyword evidence="2" id="KW-1185">Reference proteome</keyword>
<reference evidence="1" key="1">
    <citation type="submission" date="2022-07" db="EMBL/GenBank/DDBJ databases">
        <authorList>
            <person name="Trinca V."/>
            <person name="Uliana J.V.C."/>
            <person name="Torres T.T."/>
            <person name="Ward R.J."/>
            <person name="Monesi N."/>
        </authorList>
    </citation>
    <scope>NUCLEOTIDE SEQUENCE</scope>
    <source>
        <strain evidence="1">HSMRA1968</strain>
        <tissue evidence="1">Whole embryos</tissue>
    </source>
</reference>
<dbReference type="OrthoDB" id="5296at2759"/>
<proteinExistence type="predicted"/>
<gene>
    <name evidence="1" type="ORF">Bhyg_06316</name>
</gene>
<dbReference type="GO" id="GO:0016491">
    <property type="term" value="F:oxidoreductase activity"/>
    <property type="evidence" value="ECO:0007669"/>
    <property type="project" value="TreeGrafter"/>
</dbReference>
<dbReference type="InterPro" id="IPR051468">
    <property type="entry name" value="Fungal_SecMetab_SDRs"/>
</dbReference>
<evidence type="ECO:0000313" key="2">
    <source>
        <dbReference type="Proteomes" id="UP001151699"/>
    </source>
</evidence>
<dbReference type="EMBL" id="WJQU01000002">
    <property type="protein sequence ID" value="KAJ6641377.1"/>
    <property type="molecule type" value="Genomic_DNA"/>
</dbReference>
<sequence length="513" mass="57837">MYALNTNKKGNSHALTLVLEQVSRLELSLSDIEKAVGIFEKVSDILIQLSFPLSDLISGKNVKQNSSEFNLQNLLTRLRIASIDLLSCRRNNLKRKSSSLTPKAKRRKGGDLESSSLVQLRESSCGVGLLEICYVCKVHCTSDIPKHEFYPWMCCKCGYFNFEKRSQSADLNGKVALVTGGRIKIGFEIVLKLLRCGASVVTTTRFPNDARRRYQLQADYSQWASRLHIYGLDLRFLPQVNRFCEYFSTHFPQLDIFIQNAAQTIRRPTVYYKALVDGEREPISIEANSEDTTLNRVEPNDGLSVNSRKETSQLLIHPEDFKYFGNPQLSELHFPTGVTDDDGDQLDLRPQNTWTTALDEVETEEMVEVTLANYMSPFVLLQKLTSRMAKGRNSKSWAFIILVSAMEGKFSECKKTGKHPHTNAAKAALNMLVRTSARYYKKMGILMNAVDTGWVTDEHPVGSKSRLMSGLKAPLDSVDGAARVLDPIFQTVNDASETPVYGKFLKDYRIVGW</sequence>
<dbReference type="Pfam" id="PF00106">
    <property type="entry name" value="adh_short"/>
    <property type="match status" value="2"/>
</dbReference>
<evidence type="ECO:0008006" key="3">
    <source>
        <dbReference type="Google" id="ProtNLM"/>
    </source>
</evidence>
<comment type="caution">
    <text evidence="1">The sequence shown here is derived from an EMBL/GenBank/DDBJ whole genome shotgun (WGS) entry which is preliminary data.</text>
</comment>
<accession>A0A9Q0N0E3</accession>
<dbReference type="PANTHER" id="PTHR43544">
    <property type="entry name" value="SHORT-CHAIN DEHYDROGENASE/REDUCTASE"/>
    <property type="match status" value="1"/>
</dbReference>
<evidence type="ECO:0000313" key="1">
    <source>
        <dbReference type="EMBL" id="KAJ6641377.1"/>
    </source>
</evidence>
<dbReference type="InterPro" id="IPR002347">
    <property type="entry name" value="SDR_fam"/>
</dbReference>
<organism evidence="1 2">
    <name type="scientific">Pseudolycoriella hygida</name>
    <dbReference type="NCBI Taxonomy" id="35572"/>
    <lineage>
        <taxon>Eukaryota</taxon>
        <taxon>Metazoa</taxon>
        <taxon>Ecdysozoa</taxon>
        <taxon>Arthropoda</taxon>
        <taxon>Hexapoda</taxon>
        <taxon>Insecta</taxon>
        <taxon>Pterygota</taxon>
        <taxon>Neoptera</taxon>
        <taxon>Endopterygota</taxon>
        <taxon>Diptera</taxon>
        <taxon>Nematocera</taxon>
        <taxon>Sciaroidea</taxon>
        <taxon>Sciaridae</taxon>
        <taxon>Pseudolycoriella</taxon>
    </lineage>
</organism>
<dbReference type="Gene3D" id="3.40.50.720">
    <property type="entry name" value="NAD(P)-binding Rossmann-like Domain"/>
    <property type="match status" value="2"/>
</dbReference>